<evidence type="ECO:0000259" key="10">
    <source>
        <dbReference type="Pfam" id="PF01447"/>
    </source>
</evidence>
<feature type="domain" description="Peptidase M4" evidence="10">
    <location>
        <begin position="199"/>
        <end position="351"/>
    </location>
</feature>
<evidence type="ECO:0000259" key="11">
    <source>
        <dbReference type="Pfam" id="PF02868"/>
    </source>
</evidence>
<dbReference type="Gene3D" id="1.10.390.10">
    <property type="entry name" value="Neutral Protease Domain 2"/>
    <property type="match status" value="1"/>
</dbReference>
<dbReference type="InterPro" id="IPR059226">
    <property type="entry name" value="Choice_anch_Q_dom"/>
</dbReference>
<comment type="caution">
    <text evidence="13">The sequence shown here is derived from an EMBL/GenBank/DDBJ whole genome shotgun (WGS) entry which is preliminary data.</text>
</comment>
<comment type="similarity">
    <text evidence="1">Belongs to the peptidase M4 family.</text>
</comment>
<dbReference type="InterPro" id="IPR011050">
    <property type="entry name" value="Pectin_lyase_fold/virulence"/>
</dbReference>
<dbReference type="GO" id="GO:0006508">
    <property type="term" value="P:proteolysis"/>
    <property type="evidence" value="ECO:0007669"/>
    <property type="project" value="UniProtKB-KW"/>
</dbReference>
<dbReference type="GO" id="GO:0004222">
    <property type="term" value="F:metalloendopeptidase activity"/>
    <property type="evidence" value="ECO:0007669"/>
    <property type="project" value="InterPro"/>
</dbReference>
<dbReference type="InterPro" id="IPR050728">
    <property type="entry name" value="Zinc_Metalloprotease_M4"/>
</dbReference>
<feature type="domain" description="Peptidase M4 C-terminal" evidence="11">
    <location>
        <begin position="356"/>
        <end position="527"/>
    </location>
</feature>
<proteinExistence type="inferred from homology"/>
<evidence type="ECO:0000256" key="5">
    <source>
        <dbReference type="ARBA" id="ARBA00022801"/>
    </source>
</evidence>
<keyword evidence="3" id="KW-0479">Metal-binding</keyword>
<dbReference type="InterPro" id="IPR001570">
    <property type="entry name" value="Peptidase_M4_C_domain"/>
</dbReference>
<dbReference type="Pfam" id="PF02868">
    <property type="entry name" value="Peptidase_M4_C"/>
    <property type="match status" value="1"/>
</dbReference>
<dbReference type="InterPro" id="IPR011096">
    <property type="entry name" value="FTP_domain"/>
</dbReference>
<dbReference type="SUPFAM" id="SSF55486">
    <property type="entry name" value="Metalloproteases ('zincins'), catalytic domain"/>
    <property type="match status" value="1"/>
</dbReference>
<evidence type="ECO:0000256" key="7">
    <source>
        <dbReference type="ARBA" id="ARBA00023049"/>
    </source>
</evidence>
<dbReference type="SUPFAM" id="SSF51126">
    <property type="entry name" value="Pectin lyase-like"/>
    <property type="match status" value="1"/>
</dbReference>
<dbReference type="Pfam" id="PF07504">
    <property type="entry name" value="FTP"/>
    <property type="match status" value="1"/>
</dbReference>
<organism evidence="13 14">
    <name type="scientific">Candidatus Kerfeldbacteria bacterium RIFOXYB2_FULL_38_14</name>
    <dbReference type="NCBI Taxonomy" id="1798547"/>
    <lineage>
        <taxon>Bacteria</taxon>
        <taxon>Candidatus Kerfeldiibacteriota</taxon>
    </lineage>
</organism>
<evidence type="ECO:0000256" key="9">
    <source>
        <dbReference type="SAM" id="SignalP"/>
    </source>
</evidence>
<dbReference type="InterPro" id="IPR006626">
    <property type="entry name" value="PbH1"/>
</dbReference>
<keyword evidence="4 9" id="KW-0732">Signal</keyword>
<dbReference type="PANTHER" id="PTHR33794:SF1">
    <property type="entry name" value="BACILLOLYSIN"/>
    <property type="match status" value="1"/>
</dbReference>
<dbReference type="Gene3D" id="2.160.20.10">
    <property type="entry name" value="Single-stranded right-handed beta-helix, Pectin lyase-like"/>
    <property type="match status" value="1"/>
</dbReference>
<evidence type="ECO:0000259" key="12">
    <source>
        <dbReference type="Pfam" id="PF07504"/>
    </source>
</evidence>
<dbReference type="PANTHER" id="PTHR33794">
    <property type="entry name" value="BACILLOLYSIN"/>
    <property type="match status" value="1"/>
</dbReference>
<keyword evidence="6" id="KW-0862">Zinc</keyword>
<evidence type="ECO:0000313" key="14">
    <source>
        <dbReference type="Proteomes" id="UP000176420"/>
    </source>
</evidence>
<dbReference type="InterPro" id="IPR023612">
    <property type="entry name" value="Peptidase_M4"/>
</dbReference>
<gene>
    <name evidence="13" type="ORF">A2319_02815</name>
</gene>
<feature type="active site" description="Proton donor" evidence="8">
    <location>
        <position position="436"/>
    </location>
</feature>
<dbReference type="EMBL" id="MHKI01000017">
    <property type="protein sequence ID" value="OGY86645.1"/>
    <property type="molecule type" value="Genomic_DNA"/>
</dbReference>
<dbReference type="NCBIfam" id="NF041518">
    <property type="entry name" value="choice_anch_Q"/>
    <property type="match status" value="1"/>
</dbReference>
<evidence type="ECO:0000256" key="8">
    <source>
        <dbReference type="PIRSR" id="PIRSR623612-1"/>
    </source>
</evidence>
<evidence type="ECO:0000256" key="1">
    <source>
        <dbReference type="ARBA" id="ARBA00009388"/>
    </source>
</evidence>
<dbReference type="Gene3D" id="3.10.450.40">
    <property type="match status" value="1"/>
</dbReference>
<dbReference type="GO" id="GO:0046872">
    <property type="term" value="F:metal ion binding"/>
    <property type="evidence" value="ECO:0007669"/>
    <property type="project" value="UniProtKB-KW"/>
</dbReference>
<dbReference type="AlphaFoldDB" id="A0A1G2BC85"/>
<dbReference type="Proteomes" id="UP000176420">
    <property type="component" value="Unassembled WGS sequence"/>
</dbReference>
<protein>
    <submittedName>
        <fullName evidence="13">Uncharacterized protein</fullName>
    </submittedName>
</protein>
<keyword evidence="5" id="KW-0378">Hydrolase</keyword>
<evidence type="ECO:0000313" key="13">
    <source>
        <dbReference type="EMBL" id="OGY86645.1"/>
    </source>
</evidence>
<sequence length="1045" mass="117113">MLTKKITFSLVIITSLFIIVHSAQAATSSHNYTKQALKLLKQEQSFAHIKKIEKQLKVVSVDTSDPLGIVHVQFRQRYPKRNITVYGSGLGVHFDKKGNLLRISGSIEKDLSSLKSYPKIKVTKALKVSKKIIKTLGIKKYKLKKNLVFLSSKLINADTAKLSWHFVFYKNNLKKFRWHIFIDAQTGKVLLKYNEIYNGTGDGYYATEANFNTHHISDDSADYYLMEDVDKQLLTHDDNYTYEASDDEMYKDNDDVWGKDNTDQKPAVDAHYFASIVYDYYNDKFAVPNVYNHDGKTKIYVHAEDNNIAYGALSSNTDTAWVMGFGDGDNTNYSSLATLDITAHEMAHGVTHYAGGLVYAGESGAMNEAYSDIFAANVEYYAQQQGLNDDANIWWMGEDAYTPNQAGDATRYMDHPTEAPNYVDHYSQYDMGTYLHYNSGVISNMYYLLANGGYNDTSGLTVGSIGIEKSEQIVYRALRYYLSPDAQFIDMYYAMLWAAQDLYDNQQYNITLDDIENIKQAWQAVGVTSEFTLDDTYVYGDDKIIIKQGATYEVPAQYTWPIDGSGSYEWFATFPKRYARILSVGFDQSKTYPTAKNTPITTTISLSAARSNFSTNIDIGANIDYDDNNYSETISKKYELISNKTIPYGTAILPSTIGFVGQEMRLRGVNLDKVTSITIGSQSITNFTLDYTNNDYPEIVFTLPNASYDGEITLNGKTVVDDDVSFNTVSSIQEAINLAKDNDEIFIPAGVYRENLVITQKTITLKGEAGTILMSPQKTSIQLSDCPEVTIEGITFDSSELTGNNVEFIGKAGMSGILNLTNNTFLVNSDNTFSRKLLNLEAKKLNLSRNTFYDDTANLSSAYAIYVFGEYITVINNIFQLTNYTSVIYYSDGTSNFQDGAFINNTFKNLSSTAIKNVLELWFNQSDGMVSNLDIANNIMSGPITKGVAITFNKSIINYIEINIFNNVFYQVTDIYYTRSTPTEINDIDSVYANPLLDATGHLTSTSPAIDTGADVTSFGVTDDIDGQKRPNDNYYDIGADELYD</sequence>
<keyword evidence="7" id="KW-0482">Metalloprotease</keyword>
<dbReference type="InterPro" id="IPR027268">
    <property type="entry name" value="Peptidase_M4/M1_CTD_sf"/>
</dbReference>
<dbReference type="InterPro" id="IPR013856">
    <property type="entry name" value="Peptidase_M4_domain"/>
</dbReference>
<evidence type="ECO:0000256" key="3">
    <source>
        <dbReference type="ARBA" id="ARBA00022723"/>
    </source>
</evidence>
<accession>A0A1G2BC85</accession>
<dbReference type="PRINTS" id="PR00730">
    <property type="entry name" value="THERMOLYSIN"/>
</dbReference>
<dbReference type="Pfam" id="PF01447">
    <property type="entry name" value="Peptidase_M4"/>
    <property type="match status" value="1"/>
</dbReference>
<dbReference type="Gene3D" id="3.10.450.490">
    <property type="match status" value="1"/>
</dbReference>
<keyword evidence="2" id="KW-0645">Protease</keyword>
<name>A0A1G2BC85_9BACT</name>
<feature type="chain" id="PRO_5009582040" evidence="9">
    <location>
        <begin position="26"/>
        <end position="1045"/>
    </location>
</feature>
<dbReference type="CDD" id="cd09597">
    <property type="entry name" value="M4_TLP"/>
    <property type="match status" value="1"/>
</dbReference>
<evidence type="ECO:0000256" key="2">
    <source>
        <dbReference type="ARBA" id="ARBA00022670"/>
    </source>
</evidence>
<reference evidence="13 14" key="1">
    <citation type="journal article" date="2016" name="Nat. Commun.">
        <title>Thousands of microbial genomes shed light on interconnected biogeochemical processes in an aquifer system.</title>
        <authorList>
            <person name="Anantharaman K."/>
            <person name="Brown C.T."/>
            <person name="Hug L.A."/>
            <person name="Sharon I."/>
            <person name="Castelle C.J."/>
            <person name="Probst A.J."/>
            <person name="Thomas B.C."/>
            <person name="Singh A."/>
            <person name="Wilkins M.J."/>
            <person name="Karaoz U."/>
            <person name="Brodie E.L."/>
            <person name="Williams K.H."/>
            <person name="Hubbard S.S."/>
            <person name="Banfield J.F."/>
        </authorList>
    </citation>
    <scope>NUCLEOTIDE SEQUENCE [LARGE SCALE GENOMIC DNA]</scope>
</reference>
<feature type="signal peptide" evidence="9">
    <location>
        <begin position="1"/>
        <end position="25"/>
    </location>
</feature>
<evidence type="ECO:0000256" key="6">
    <source>
        <dbReference type="ARBA" id="ARBA00022833"/>
    </source>
</evidence>
<feature type="domain" description="FTP" evidence="12">
    <location>
        <begin position="55"/>
        <end position="106"/>
    </location>
</feature>
<evidence type="ECO:0000256" key="4">
    <source>
        <dbReference type="ARBA" id="ARBA00022729"/>
    </source>
</evidence>
<feature type="active site" evidence="8">
    <location>
        <position position="345"/>
    </location>
</feature>
<dbReference type="Gene3D" id="3.10.170.10">
    <property type="match status" value="1"/>
</dbReference>
<dbReference type="SMART" id="SM00710">
    <property type="entry name" value="PbH1"/>
    <property type="match status" value="4"/>
</dbReference>
<dbReference type="InterPro" id="IPR012334">
    <property type="entry name" value="Pectin_lyas_fold"/>
</dbReference>